<keyword evidence="2" id="KW-1185">Reference proteome</keyword>
<accession>A0A7S5RDP9</accession>
<proteinExistence type="predicted"/>
<protein>
    <submittedName>
        <fullName evidence="1">Uncharacterized protein</fullName>
    </submittedName>
</protein>
<dbReference type="Proteomes" id="UP000655883">
    <property type="component" value="Segment"/>
</dbReference>
<name>A0A7S5RDP9_9CAUD</name>
<organism evidence="1 2">
    <name type="scientific">Rhizobium phage RHph_Y65</name>
    <dbReference type="NCBI Taxonomy" id="2509785"/>
    <lineage>
        <taxon>Viruses</taxon>
        <taxon>Duplodnaviria</taxon>
        <taxon>Heunggongvirae</taxon>
        <taxon>Uroviricota</taxon>
        <taxon>Caudoviricetes</taxon>
        <taxon>Kleczkowskaviridae</taxon>
        <taxon>Cuauhnahuacvirus</taxon>
        <taxon>Cuauhnahuacvirus Y65</taxon>
    </lineage>
</organism>
<sequence length="83" mass="9549">MDESSNSTLDELDIRIWIALSNLKSAVNAKMKDRGISNYLVDLNLKISERDILTDGKFHSEFPIPDYKDIDPQILSVYMSEDR</sequence>
<evidence type="ECO:0000313" key="1">
    <source>
        <dbReference type="EMBL" id="QIG72850.1"/>
    </source>
</evidence>
<evidence type="ECO:0000313" key="2">
    <source>
        <dbReference type="Proteomes" id="UP000655883"/>
    </source>
</evidence>
<dbReference type="EMBL" id="MN988525">
    <property type="protein sequence ID" value="QIG72850.1"/>
    <property type="molecule type" value="Genomic_DNA"/>
</dbReference>
<reference evidence="1 2" key="1">
    <citation type="submission" date="2020-01" db="EMBL/GenBank/DDBJ databases">
        <title>Patterns of diversity and host range of bacteriophage communities associated with bean-nodulatin bacteria.</title>
        <authorList>
            <person name="Vann Cauwenberghe J."/>
            <person name="Santamaria R.I."/>
            <person name="Bustos P."/>
            <person name="Juarez S."/>
            <person name="Gonzalez V."/>
        </authorList>
    </citation>
    <scope>NUCLEOTIDE SEQUENCE [LARGE SCALE GENOMIC DNA]</scope>
    <source>
        <strain evidence="2">RHph</strain>
    </source>
</reference>
<gene>
    <name evidence="1" type="ORF">EVB97_312</name>
</gene>